<dbReference type="Proteomes" id="UP000681720">
    <property type="component" value="Unassembled WGS sequence"/>
</dbReference>
<evidence type="ECO:0000313" key="2">
    <source>
        <dbReference type="EMBL" id="CAF4999705.1"/>
    </source>
</evidence>
<protein>
    <submittedName>
        <fullName evidence="1">Uncharacterized protein</fullName>
    </submittedName>
</protein>
<name>A0A8S2XKW7_9BILA</name>
<evidence type="ECO:0000313" key="1">
    <source>
        <dbReference type="EMBL" id="CAF4498942.1"/>
    </source>
</evidence>
<dbReference type="EMBL" id="CAJOBH010076954">
    <property type="protein sequence ID" value="CAF4498942.1"/>
    <property type="molecule type" value="Genomic_DNA"/>
</dbReference>
<dbReference type="Proteomes" id="UP000681967">
    <property type="component" value="Unassembled WGS sequence"/>
</dbReference>
<sequence length="57" mass="6291">MLIAVPSTWSDEQPYRTIGHFELLQSTNTNDDSTQEAVISQRNCPGGVTDANPDKLK</sequence>
<gene>
    <name evidence="1" type="ORF">BYL167_LOCUS35918</name>
    <name evidence="2" type="ORF">GIL414_LOCUS57172</name>
</gene>
<feature type="non-terminal residue" evidence="1">
    <location>
        <position position="57"/>
    </location>
</feature>
<evidence type="ECO:0000313" key="3">
    <source>
        <dbReference type="Proteomes" id="UP000681967"/>
    </source>
</evidence>
<dbReference type="AlphaFoldDB" id="A0A8S2XKW7"/>
<dbReference type="EMBL" id="CAJOBJ010206939">
    <property type="protein sequence ID" value="CAF4999705.1"/>
    <property type="molecule type" value="Genomic_DNA"/>
</dbReference>
<proteinExistence type="predicted"/>
<comment type="caution">
    <text evidence="1">The sequence shown here is derived from an EMBL/GenBank/DDBJ whole genome shotgun (WGS) entry which is preliminary data.</text>
</comment>
<accession>A0A8S2XKW7</accession>
<organism evidence="1 3">
    <name type="scientific">Rotaria magnacalcarata</name>
    <dbReference type="NCBI Taxonomy" id="392030"/>
    <lineage>
        <taxon>Eukaryota</taxon>
        <taxon>Metazoa</taxon>
        <taxon>Spiralia</taxon>
        <taxon>Gnathifera</taxon>
        <taxon>Rotifera</taxon>
        <taxon>Eurotatoria</taxon>
        <taxon>Bdelloidea</taxon>
        <taxon>Philodinida</taxon>
        <taxon>Philodinidae</taxon>
        <taxon>Rotaria</taxon>
    </lineage>
</organism>
<reference evidence="1" key="1">
    <citation type="submission" date="2021-02" db="EMBL/GenBank/DDBJ databases">
        <authorList>
            <person name="Nowell W R."/>
        </authorList>
    </citation>
    <scope>NUCLEOTIDE SEQUENCE</scope>
</reference>